<dbReference type="EMBL" id="CP041722">
    <property type="protein sequence ID" value="QEX37862.1"/>
    <property type="molecule type" value="Genomic_DNA"/>
</dbReference>
<protein>
    <submittedName>
        <fullName evidence="3">Uncharacterized protein</fullName>
    </submittedName>
</protein>
<name>A0A292DHU3_STALU</name>
<evidence type="ECO:0000256" key="1">
    <source>
        <dbReference type="SAM" id="Phobius"/>
    </source>
</evidence>
<reference evidence="2 5" key="2">
    <citation type="submission" date="2019-07" db="EMBL/GenBank/DDBJ databases">
        <title>Comparative genome analysis of staphylococcus lugdunensis shows clonal complex-dependent diversity of the putative virulence factor, ess/type vii locus.</title>
        <authorList>
            <person name="Lebeurre J."/>
            <person name="Dahyot S."/>
            <person name="Diene S."/>
            <person name="Paulay A."/>
            <person name="Aubourg M."/>
            <person name="Argemi X."/>
            <person name="Giard J.-C."/>
            <person name="Tournier I."/>
            <person name="Francois P."/>
            <person name="Pestel-Caron M."/>
        </authorList>
    </citation>
    <scope>NUCLEOTIDE SEQUENCE [LARGE SCALE GENOMIC DNA]</scope>
    <source>
        <strain evidence="2 5">SL13</strain>
    </source>
</reference>
<keyword evidence="5" id="KW-1185">Reference proteome</keyword>
<sequence>MSERRRSIISSLLLILAVIIISAVVLCDIINFIAGISVNHHIINTQYNMYFVFVSMLLWIISEVFDKQYVKAVIIALVVGVLTIIALII</sequence>
<feature type="transmembrane region" description="Helical" evidence="1">
    <location>
        <begin position="47"/>
        <end position="65"/>
    </location>
</feature>
<evidence type="ECO:0000313" key="3">
    <source>
        <dbReference type="EMBL" id="TBW72611.1"/>
    </source>
</evidence>
<keyword evidence="1" id="KW-0812">Transmembrane</keyword>
<evidence type="ECO:0000313" key="5">
    <source>
        <dbReference type="Proteomes" id="UP000325462"/>
    </source>
</evidence>
<dbReference type="GeneID" id="58090939"/>
<dbReference type="RefSeq" id="WP_002479052.1">
    <property type="nucleotide sequence ID" value="NZ_AP021848.1"/>
</dbReference>
<evidence type="ECO:0000313" key="2">
    <source>
        <dbReference type="EMBL" id="QEX37862.1"/>
    </source>
</evidence>
<dbReference type="Proteomes" id="UP000293637">
    <property type="component" value="Unassembled WGS sequence"/>
</dbReference>
<keyword evidence="1" id="KW-0472">Membrane</keyword>
<feature type="transmembrane region" description="Helical" evidence="1">
    <location>
        <begin position="12"/>
        <end position="35"/>
    </location>
</feature>
<dbReference type="Proteomes" id="UP000325462">
    <property type="component" value="Chromosome"/>
</dbReference>
<dbReference type="AlphaFoldDB" id="A0A292DHU3"/>
<dbReference type="EMBL" id="SCHB01000003">
    <property type="protein sequence ID" value="TBW72611.1"/>
    <property type="molecule type" value="Genomic_DNA"/>
</dbReference>
<proteinExistence type="predicted"/>
<evidence type="ECO:0000313" key="4">
    <source>
        <dbReference type="Proteomes" id="UP000293637"/>
    </source>
</evidence>
<gene>
    <name evidence="3" type="ORF">EQ812_06450</name>
    <name evidence="2" type="ORF">FO454_02580</name>
</gene>
<feature type="transmembrane region" description="Helical" evidence="1">
    <location>
        <begin position="72"/>
        <end position="88"/>
    </location>
</feature>
<accession>A0A292DHU3</accession>
<reference evidence="3 4" key="1">
    <citation type="journal article" date="2019" name="Sci. Transl. Med.">
        <title>Quorum sensing between bacterial species on the skin protects against epidermal injury in atopic dermatitis.</title>
        <authorList>
            <person name="Williams M.R."/>
        </authorList>
    </citation>
    <scope>NUCLEOTIDE SEQUENCE [LARGE SCALE GENOMIC DNA]</scope>
    <source>
        <strain evidence="3 4">E7</strain>
    </source>
</reference>
<keyword evidence="1" id="KW-1133">Transmembrane helix</keyword>
<organism evidence="3 4">
    <name type="scientific">Staphylococcus lugdunensis</name>
    <dbReference type="NCBI Taxonomy" id="28035"/>
    <lineage>
        <taxon>Bacteria</taxon>
        <taxon>Bacillati</taxon>
        <taxon>Bacillota</taxon>
        <taxon>Bacilli</taxon>
        <taxon>Bacillales</taxon>
        <taxon>Staphylococcaceae</taxon>
        <taxon>Staphylococcus</taxon>
    </lineage>
</organism>